<evidence type="ECO:0000256" key="4">
    <source>
        <dbReference type="ARBA" id="ARBA00022568"/>
    </source>
</evidence>
<name>A0A0D6RAH8_ARACU</name>
<evidence type="ECO:0000256" key="10">
    <source>
        <dbReference type="SAM" id="Phobius"/>
    </source>
</evidence>
<dbReference type="InterPro" id="IPR039055">
    <property type="entry name" value="MCU_fam"/>
</dbReference>
<protein>
    <recommendedName>
        <fullName evidence="11">Calcium uniporter protein C-terminal domain-containing protein</fullName>
    </recommendedName>
</protein>
<dbReference type="EMBL" id="GCKF01013994">
    <property type="protein sequence ID" value="JAG98975.1"/>
    <property type="molecule type" value="Transcribed_RNA"/>
</dbReference>
<evidence type="ECO:0000256" key="9">
    <source>
        <dbReference type="ARBA" id="ARBA00023136"/>
    </source>
</evidence>
<evidence type="ECO:0000256" key="1">
    <source>
        <dbReference type="ARBA" id="ARBA00004141"/>
    </source>
</evidence>
<comment type="subcellular location">
    <subcellularLocation>
        <location evidence="1">Membrane</location>
        <topology evidence="1">Multi-pass membrane protein</topology>
    </subcellularLocation>
</comment>
<dbReference type="GO" id="GO:0036444">
    <property type="term" value="P:calcium import into the mitochondrion"/>
    <property type="evidence" value="ECO:0007669"/>
    <property type="project" value="TreeGrafter"/>
</dbReference>
<dbReference type="PANTHER" id="PTHR13462:SF31">
    <property type="entry name" value="CALCIUM UNIPORTER PROTEIN 1, MITOCHONDRIAL"/>
    <property type="match status" value="1"/>
</dbReference>
<feature type="transmembrane region" description="Helical" evidence="10">
    <location>
        <begin position="37"/>
        <end position="57"/>
    </location>
</feature>
<keyword evidence="5 10" id="KW-0812">Transmembrane</keyword>
<dbReference type="PANTHER" id="PTHR13462">
    <property type="entry name" value="CALCIUM UNIPORTER PROTEIN, MITOCHONDRIAL"/>
    <property type="match status" value="1"/>
</dbReference>
<dbReference type="GO" id="GO:1990246">
    <property type="term" value="C:uniplex complex"/>
    <property type="evidence" value="ECO:0007669"/>
    <property type="project" value="TreeGrafter"/>
</dbReference>
<keyword evidence="3" id="KW-0813">Transport</keyword>
<evidence type="ECO:0000256" key="5">
    <source>
        <dbReference type="ARBA" id="ARBA00022692"/>
    </source>
</evidence>
<sequence>MESERLVRNELWCGLGLLSLQTAAFFRLTFWELSWDIMEPICFYVTSSYFILAYAFFLKTSKEPTFEGFFAARFKIKQRKVIKKRNFNIERYRELQRMCRPDFGTRV</sequence>
<dbReference type="GO" id="GO:0005262">
    <property type="term" value="F:calcium channel activity"/>
    <property type="evidence" value="ECO:0007669"/>
    <property type="project" value="TreeGrafter"/>
</dbReference>
<keyword evidence="8" id="KW-0406">Ion transport</keyword>
<organism evidence="12">
    <name type="scientific">Araucaria cunninghamii</name>
    <name type="common">Hoop pine</name>
    <name type="synonym">Moreton Bay pine</name>
    <dbReference type="NCBI Taxonomy" id="56994"/>
    <lineage>
        <taxon>Eukaryota</taxon>
        <taxon>Viridiplantae</taxon>
        <taxon>Streptophyta</taxon>
        <taxon>Embryophyta</taxon>
        <taxon>Tracheophyta</taxon>
        <taxon>Spermatophyta</taxon>
        <taxon>Pinopsida</taxon>
        <taxon>Pinidae</taxon>
        <taxon>Conifers II</taxon>
        <taxon>Araucariales</taxon>
        <taxon>Araucariaceae</taxon>
        <taxon>Araucaria</taxon>
    </lineage>
</organism>
<accession>A0A0D6RAH8</accession>
<dbReference type="GO" id="GO:0051560">
    <property type="term" value="P:mitochondrial calcium ion homeostasis"/>
    <property type="evidence" value="ECO:0007669"/>
    <property type="project" value="InterPro"/>
</dbReference>
<dbReference type="Pfam" id="PF04678">
    <property type="entry name" value="MCU"/>
    <property type="match status" value="1"/>
</dbReference>
<dbReference type="AlphaFoldDB" id="A0A0D6RAH8"/>
<proteinExistence type="inferred from homology"/>
<dbReference type="InterPro" id="IPR006769">
    <property type="entry name" value="MCU_C"/>
</dbReference>
<evidence type="ECO:0000256" key="3">
    <source>
        <dbReference type="ARBA" id="ARBA00022448"/>
    </source>
</evidence>
<keyword evidence="6" id="KW-0106">Calcium</keyword>
<evidence type="ECO:0000313" key="12">
    <source>
        <dbReference type="EMBL" id="JAG98975.1"/>
    </source>
</evidence>
<feature type="transmembrane region" description="Helical" evidence="10">
    <location>
        <begin position="12"/>
        <end position="31"/>
    </location>
</feature>
<dbReference type="GO" id="GO:0015292">
    <property type="term" value="F:uniporter activity"/>
    <property type="evidence" value="ECO:0007669"/>
    <property type="project" value="TreeGrafter"/>
</dbReference>
<reference evidence="12" key="1">
    <citation type="submission" date="2015-03" db="EMBL/GenBank/DDBJ databases">
        <title>A transcriptome of Araucaria cunninghamii, an australian fine timber species.</title>
        <authorList>
            <person name="Jing Yi C.J.Y."/>
            <person name="Yin San L.Y.S."/>
            <person name="Abdul Karim S.S."/>
            <person name="Wan Azmi N.N."/>
            <person name="Hercus R.R."/>
            <person name="Croft L.L."/>
        </authorList>
    </citation>
    <scope>NUCLEOTIDE SEQUENCE</scope>
    <source>
        <strain evidence="12">MI0301</strain>
        <tissue evidence="12">Leaf</tissue>
    </source>
</reference>
<evidence type="ECO:0000256" key="8">
    <source>
        <dbReference type="ARBA" id="ARBA00023065"/>
    </source>
</evidence>
<evidence type="ECO:0000256" key="6">
    <source>
        <dbReference type="ARBA" id="ARBA00022837"/>
    </source>
</evidence>
<evidence type="ECO:0000259" key="11">
    <source>
        <dbReference type="Pfam" id="PF04678"/>
    </source>
</evidence>
<keyword evidence="4" id="KW-0109">Calcium transport</keyword>
<keyword evidence="9 10" id="KW-0472">Membrane</keyword>
<evidence type="ECO:0000256" key="2">
    <source>
        <dbReference type="ARBA" id="ARBA00005653"/>
    </source>
</evidence>
<evidence type="ECO:0000256" key="7">
    <source>
        <dbReference type="ARBA" id="ARBA00022989"/>
    </source>
</evidence>
<comment type="similarity">
    <text evidence="2">Belongs to the MCU (TC 1.A.77) family.</text>
</comment>
<feature type="domain" description="Calcium uniporter protein C-terminal" evidence="11">
    <location>
        <begin position="2"/>
        <end position="95"/>
    </location>
</feature>
<keyword evidence="7 10" id="KW-1133">Transmembrane helix</keyword>